<sequence>MTKSELIERIATVQTQLSAGDLE</sequence>
<proteinExistence type="predicted"/>
<protein>
    <submittedName>
        <fullName evidence="1">Uncharacterized protein</fullName>
    </submittedName>
</protein>
<name>A0A382ZBQ8_9ZZZZ</name>
<feature type="non-terminal residue" evidence="1">
    <location>
        <position position="23"/>
    </location>
</feature>
<accession>A0A382ZBQ8</accession>
<gene>
    <name evidence="1" type="ORF">METZ01_LOCUS445795</name>
</gene>
<dbReference type="EMBL" id="UINC01182623">
    <property type="protein sequence ID" value="SVD92941.1"/>
    <property type="molecule type" value="Genomic_DNA"/>
</dbReference>
<reference evidence="1" key="1">
    <citation type="submission" date="2018-05" db="EMBL/GenBank/DDBJ databases">
        <authorList>
            <person name="Lanie J.A."/>
            <person name="Ng W.-L."/>
            <person name="Kazmierczak K.M."/>
            <person name="Andrzejewski T.M."/>
            <person name="Davidsen T.M."/>
            <person name="Wayne K.J."/>
            <person name="Tettelin H."/>
            <person name="Glass J.I."/>
            <person name="Rusch D."/>
            <person name="Podicherti R."/>
            <person name="Tsui H.-C.T."/>
            <person name="Winkler M.E."/>
        </authorList>
    </citation>
    <scope>NUCLEOTIDE SEQUENCE</scope>
</reference>
<evidence type="ECO:0000313" key="1">
    <source>
        <dbReference type="EMBL" id="SVD92941.1"/>
    </source>
</evidence>
<dbReference type="AlphaFoldDB" id="A0A382ZBQ8"/>
<organism evidence="1">
    <name type="scientific">marine metagenome</name>
    <dbReference type="NCBI Taxonomy" id="408172"/>
    <lineage>
        <taxon>unclassified sequences</taxon>
        <taxon>metagenomes</taxon>
        <taxon>ecological metagenomes</taxon>
    </lineage>
</organism>